<dbReference type="CDD" id="cd07377">
    <property type="entry name" value="WHTH_GntR"/>
    <property type="match status" value="1"/>
</dbReference>
<dbReference type="InterPro" id="IPR011711">
    <property type="entry name" value="GntR_C"/>
</dbReference>
<comment type="caution">
    <text evidence="5">The sequence shown here is derived from an EMBL/GenBank/DDBJ whole genome shotgun (WGS) entry which is preliminary data.</text>
</comment>
<dbReference type="SMART" id="SM00895">
    <property type="entry name" value="FCD"/>
    <property type="match status" value="1"/>
</dbReference>
<gene>
    <name evidence="5" type="ORF">J2X16_001609</name>
</gene>
<dbReference type="PANTHER" id="PTHR43537:SF5">
    <property type="entry name" value="UXU OPERON TRANSCRIPTIONAL REGULATOR"/>
    <property type="match status" value="1"/>
</dbReference>
<dbReference type="Pfam" id="PF00392">
    <property type="entry name" value="GntR"/>
    <property type="match status" value="1"/>
</dbReference>
<protein>
    <submittedName>
        <fullName evidence="5">GntR family transcriptional repressor for pyruvate dehydrogenase complex</fullName>
    </submittedName>
</protein>
<dbReference type="Gene3D" id="1.20.120.530">
    <property type="entry name" value="GntR ligand-binding domain-like"/>
    <property type="match status" value="1"/>
</dbReference>
<keyword evidence="6" id="KW-1185">Reference proteome</keyword>
<dbReference type="Pfam" id="PF07729">
    <property type="entry name" value="FCD"/>
    <property type="match status" value="1"/>
</dbReference>
<sequence>MLHSDQSADPPRQYRLVAAQIRALIDMDRIRPGARLPPEREMAQQFGVSRQVVREALVALEFEGEVEIRASSGAYVCGVDKGNAVQPRLGRSPAELIQARVVLERAIITLAASRVSQPGLLRVGAALQGMREDLDRGRPPLAADRQFHLSIAEMAGCDALIGVVATLFDRFHSAIPSRHVCDEALTSWRAALIEHEAIFQALKARDPITADAALCSHLLAARNRSTGLS</sequence>
<keyword evidence="3" id="KW-0804">Transcription</keyword>
<evidence type="ECO:0000256" key="1">
    <source>
        <dbReference type="ARBA" id="ARBA00023015"/>
    </source>
</evidence>
<evidence type="ECO:0000256" key="3">
    <source>
        <dbReference type="ARBA" id="ARBA00023163"/>
    </source>
</evidence>
<dbReference type="PROSITE" id="PS50949">
    <property type="entry name" value="HTH_GNTR"/>
    <property type="match status" value="1"/>
</dbReference>
<name>A0ABU1Z6L8_9BURK</name>
<keyword evidence="1" id="KW-0805">Transcription regulation</keyword>
<dbReference type="InterPro" id="IPR036388">
    <property type="entry name" value="WH-like_DNA-bd_sf"/>
</dbReference>
<dbReference type="Proteomes" id="UP001180536">
    <property type="component" value="Unassembled WGS sequence"/>
</dbReference>
<evidence type="ECO:0000256" key="2">
    <source>
        <dbReference type="ARBA" id="ARBA00023125"/>
    </source>
</evidence>
<feature type="domain" description="HTH gntR-type" evidence="4">
    <location>
        <begin position="11"/>
        <end position="79"/>
    </location>
</feature>
<dbReference type="InterPro" id="IPR000524">
    <property type="entry name" value="Tscrpt_reg_HTH_GntR"/>
</dbReference>
<evidence type="ECO:0000259" key="4">
    <source>
        <dbReference type="PROSITE" id="PS50949"/>
    </source>
</evidence>
<accession>A0ABU1Z6L8</accession>
<dbReference type="EMBL" id="JAVDXQ010000002">
    <property type="protein sequence ID" value="MDR7296270.1"/>
    <property type="molecule type" value="Genomic_DNA"/>
</dbReference>
<dbReference type="SUPFAM" id="SSF48008">
    <property type="entry name" value="GntR ligand-binding domain-like"/>
    <property type="match status" value="1"/>
</dbReference>
<dbReference type="InterPro" id="IPR036390">
    <property type="entry name" value="WH_DNA-bd_sf"/>
</dbReference>
<dbReference type="PRINTS" id="PR00035">
    <property type="entry name" value="HTHGNTR"/>
</dbReference>
<reference evidence="5 6" key="1">
    <citation type="submission" date="2023-07" db="EMBL/GenBank/DDBJ databases">
        <title>Sorghum-associated microbial communities from plants grown in Nebraska, USA.</title>
        <authorList>
            <person name="Schachtman D."/>
        </authorList>
    </citation>
    <scope>NUCLEOTIDE SEQUENCE [LARGE SCALE GENOMIC DNA]</scope>
    <source>
        <strain evidence="5 6">BE310</strain>
    </source>
</reference>
<evidence type="ECO:0000313" key="5">
    <source>
        <dbReference type="EMBL" id="MDR7296270.1"/>
    </source>
</evidence>
<evidence type="ECO:0000313" key="6">
    <source>
        <dbReference type="Proteomes" id="UP001180536"/>
    </source>
</evidence>
<organism evidence="5 6">
    <name type="scientific">Pelomonas aquatica</name>
    <dbReference type="NCBI Taxonomy" id="431058"/>
    <lineage>
        <taxon>Bacteria</taxon>
        <taxon>Pseudomonadati</taxon>
        <taxon>Pseudomonadota</taxon>
        <taxon>Betaproteobacteria</taxon>
        <taxon>Burkholderiales</taxon>
        <taxon>Sphaerotilaceae</taxon>
        <taxon>Roseateles</taxon>
    </lineage>
</organism>
<dbReference type="Gene3D" id="1.10.10.10">
    <property type="entry name" value="Winged helix-like DNA-binding domain superfamily/Winged helix DNA-binding domain"/>
    <property type="match status" value="1"/>
</dbReference>
<proteinExistence type="predicted"/>
<dbReference type="PANTHER" id="PTHR43537">
    <property type="entry name" value="TRANSCRIPTIONAL REGULATOR, GNTR FAMILY"/>
    <property type="match status" value="1"/>
</dbReference>
<keyword evidence="5" id="KW-0670">Pyruvate</keyword>
<keyword evidence="2" id="KW-0238">DNA-binding</keyword>
<dbReference type="InterPro" id="IPR008920">
    <property type="entry name" value="TF_FadR/GntR_C"/>
</dbReference>
<dbReference type="SMART" id="SM00345">
    <property type="entry name" value="HTH_GNTR"/>
    <property type="match status" value="1"/>
</dbReference>
<dbReference type="SUPFAM" id="SSF46785">
    <property type="entry name" value="Winged helix' DNA-binding domain"/>
    <property type="match status" value="1"/>
</dbReference>
<dbReference type="RefSeq" id="WP_310343525.1">
    <property type="nucleotide sequence ID" value="NZ_JAVDXQ010000002.1"/>
</dbReference>